<evidence type="ECO:0000313" key="3">
    <source>
        <dbReference type="EMBL" id="MDL9978214.1"/>
    </source>
</evidence>
<accession>A0ABT7MUU4</accession>
<feature type="transmembrane region" description="Helical" evidence="2">
    <location>
        <begin position="268"/>
        <end position="293"/>
    </location>
</feature>
<feature type="region of interest" description="Disordered" evidence="1">
    <location>
        <begin position="522"/>
        <end position="550"/>
    </location>
</feature>
<keyword evidence="2" id="KW-1133">Transmembrane helix</keyword>
<organism evidence="3 4">
    <name type="scientific">Microbacterium candidum</name>
    <dbReference type="NCBI Taxonomy" id="3041922"/>
    <lineage>
        <taxon>Bacteria</taxon>
        <taxon>Bacillati</taxon>
        <taxon>Actinomycetota</taxon>
        <taxon>Actinomycetes</taxon>
        <taxon>Micrococcales</taxon>
        <taxon>Microbacteriaceae</taxon>
        <taxon>Microbacterium</taxon>
    </lineage>
</organism>
<gene>
    <name evidence="3" type="ORF">QSV35_02610</name>
</gene>
<keyword evidence="2" id="KW-0812">Transmembrane</keyword>
<dbReference type="RefSeq" id="WP_286286418.1">
    <property type="nucleotide sequence ID" value="NZ_JASXSZ010000001.1"/>
</dbReference>
<evidence type="ECO:0000313" key="4">
    <source>
        <dbReference type="Proteomes" id="UP001235064"/>
    </source>
</evidence>
<keyword evidence="2" id="KW-0472">Membrane</keyword>
<dbReference type="Proteomes" id="UP001235064">
    <property type="component" value="Unassembled WGS sequence"/>
</dbReference>
<dbReference type="Gene3D" id="3.40.50.1820">
    <property type="entry name" value="alpha/beta hydrolase"/>
    <property type="match status" value="1"/>
</dbReference>
<protein>
    <submittedName>
        <fullName evidence="3">Uncharacterized protein</fullName>
    </submittedName>
</protein>
<feature type="transmembrane region" description="Helical" evidence="2">
    <location>
        <begin position="234"/>
        <end position="262"/>
    </location>
</feature>
<name>A0ABT7MUU4_9MICO</name>
<keyword evidence="4" id="KW-1185">Reference proteome</keyword>
<evidence type="ECO:0000256" key="2">
    <source>
        <dbReference type="SAM" id="Phobius"/>
    </source>
</evidence>
<reference evidence="3 4" key="1">
    <citation type="submission" date="2023-06" db="EMBL/GenBank/DDBJ databases">
        <title>Microbacterium sp. nov., isolated from a waste landfill.</title>
        <authorList>
            <person name="Wen W."/>
        </authorList>
    </citation>
    <scope>NUCLEOTIDE SEQUENCE [LARGE SCALE GENOMIC DNA]</scope>
    <source>
        <strain evidence="3 4">ASV49</strain>
    </source>
</reference>
<dbReference type="EMBL" id="JASXSZ010000001">
    <property type="protein sequence ID" value="MDL9978214.1"/>
    <property type="molecule type" value="Genomic_DNA"/>
</dbReference>
<sequence>MTAQAVHDAWDHLLQGEPAALGADAAQLTRAAAAILEATLALTDVAYGQHSDATDALQHAADDVRGALTRAERRYSGTGAALHTFAVELEPIHRSARGHIQDLIDAQSRSDHADVALVDANDRLRTTSYGGGSDADIERLQREARLANAHVQNAYGDVSSALAALRADERAREDAADRAIRAIEDVISDGADSILDRIAQVWDGAVTIFSAVAQWAKTVIAEVVRQLASALMSLAAIIVFAAALIIAVLLLVQIVGALALLLGPLGPLFLTLVFATAAVALAAIPALIVAFVVQELTGKPRRHDESEDPDLGRHVTPDGDAAHDYGDLIRQVADKDASGLAADAMDVKVVAITDDAGTIIAWRVQCPSTQYWSPFNKAGMNDLATDAMLSFFPGMRTQYEKAVFDAMQRAGVDKSDAPIMFTGWSLGGMEAAKLATTPQYADRVGAVVTAGSAIDKYRDRIGPAVNVTQINNLVDPVHHLEFVGLGPADGALPPKWSTYWIEDGRVHNGEMYAQGADRVVPKPRPGDEKYFADAQSGTHEVTYTERYSRR</sequence>
<dbReference type="SUPFAM" id="SSF53474">
    <property type="entry name" value="alpha/beta-Hydrolases"/>
    <property type="match status" value="1"/>
</dbReference>
<dbReference type="InterPro" id="IPR029058">
    <property type="entry name" value="AB_hydrolase_fold"/>
</dbReference>
<evidence type="ECO:0000256" key="1">
    <source>
        <dbReference type="SAM" id="MobiDB-lite"/>
    </source>
</evidence>
<comment type="caution">
    <text evidence="3">The sequence shown here is derived from an EMBL/GenBank/DDBJ whole genome shotgun (WGS) entry which is preliminary data.</text>
</comment>
<proteinExistence type="predicted"/>